<dbReference type="InterPro" id="IPR036465">
    <property type="entry name" value="vWFA_dom_sf"/>
</dbReference>
<evidence type="ECO:0000259" key="1">
    <source>
        <dbReference type="Pfam" id="PF01882"/>
    </source>
</evidence>
<organism evidence="2 3">
    <name type="scientific">Sediminibacterium ginsengisoli</name>
    <dbReference type="NCBI Taxonomy" id="413434"/>
    <lineage>
        <taxon>Bacteria</taxon>
        <taxon>Pseudomonadati</taxon>
        <taxon>Bacteroidota</taxon>
        <taxon>Chitinophagia</taxon>
        <taxon>Chitinophagales</taxon>
        <taxon>Chitinophagaceae</taxon>
        <taxon>Sediminibacterium</taxon>
    </lineage>
</organism>
<dbReference type="AlphaFoldDB" id="A0A1T4RC41"/>
<evidence type="ECO:0000313" key="2">
    <source>
        <dbReference type="EMBL" id="SKA13489.1"/>
    </source>
</evidence>
<dbReference type="Proteomes" id="UP000190888">
    <property type="component" value="Unassembled WGS sequence"/>
</dbReference>
<name>A0A1T4RC41_9BACT</name>
<protein>
    <recommendedName>
        <fullName evidence="1">DUF58 domain-containing protein</fullName>
    </recommendedName>
</protein>
<dbReference type="STRING" id="413434.SAMN04488132_111107"/>
<dbReference type="PANTHER" id="PTHR33608:SF7">
    <property type="entry name" value="DUF58 DOMAIN-CONTAINING PROTEIN"/>
    <property type="match status" value="1"/>
</dbReference>
<proteinExistence type="predicted"/>
<dbReference type="SUPFAM" id="SSF53300">
    <property type="entry name" value="vWA-like"/>
    <property type="match status" value="1"/>
</dbReference>
<dbReference type="InterPro" id="IPR002881">
    <property type="entry name" value="DUF58"/>
</dbReference>
<dbReference type="EMBL" id="FUWH01000011">
    <property type="protein sequence ID" value="SKA13489.1"/>
    <property type="molecule type" value="Genomic_DNA"/>
</dbReference>
<reference evidence="2 3" key="1">
    <citation type="submission" date="2017-02" db="EMBL/GenBank/DDBJ databases">
        <authorList>
            <person name="Peterson S.W."/>
        </authorList>
    </citation>
    <scope>NUCLEOTIDE SEQUENCE [LARGE SCALE GENOMIC DNA]</scope>
    <source>
        <strain evidence="2 3">DSM 22335</strain>
    </source>
</reference>
<dbReference type="RefSeq" id="WP_078832488.1">
    <property type="nucleotide sequence ID" value="NZ_FUWH01000011.1"/>
</dbReference>
<gene>
    <name evidence="2" type="ORF">SAMN04488132_111107</name>
</gene>
<sequence length="295" mass="33728">MSSLLEPEILLSIRNLPLAAKTTVDGFMAGINSSRIKGPGLEFSQYRSYQPGDDLRWLDWKMYARSDRYYIRESEIETSISIRFLLDASASMEHTDNNGISKIAYARYLAASLGYLARSQGDAVGLHIMQDGSVFSLPARNDHQHLNRFYFQLEQVKPSGVFARDAGMELLAGVGKRDLLIFITDLYQQESEILALLDTLNAQRHEIILFHLAARNELEFDYEGYGSLQDLETGEMISISNTNDRNAYIERLQAHMDTMRTAMLKRNITYRLLATDEPLQKALRDFLKQRKRNVS</sequence>
<dbReference type="Pfam" id="PF01882">
    <property type="entry name" value="DUF58"/>
    <property type="match status" value="1"/>
</dbReference>
<accession>A0A1T4RC41</accession>
<dbReference type="PANTHER" id="PTHR33608">
    <property type="entry name" value="BLL2464 PROTEIN"/>
    <property type="match status" value="1"/>
</dbReference>
<evidence type="ECO:0000313" key="3">
    <source>
        <dbReference type="Proteomes" id="UP000190888"/>
    </source>
</evidence>
<feature type="domain" description="DUF58" evidence="1">
    <location>
        <begin position="45"/>
        <end position="255"/>
    </location>
</feature>
<dbReference type="OrthoDB" id="9776116at2"/>
<dbReference type="Gene3D" id="3.40.50.410">
    <property type="entry name" value="von Willebrand factor, type A domain"/>
    <property type="match status" value="1"/>
</dbReference>
<keyword evidence="3" id="KW-1185">Reference proteome</keyword>